<dbReference type="PROSITE" id="PS50883">
    <property type="entry name" value="EAL"/>
    <property type="match status" value="1"/>
</dbReference>
<dbReference type="PANTHER" id="PTHR33121:SF71">
    <property type="entry name" value="OXYGEN SENSOR PROTEIN DOSP"/>
    <property type="match status" value="1"/>
</dbReference>
<dbReference type="EMBL" id="JAUSTZ010000005">
    <property type="protein sequence ID" value="MDQ0226381.1"/>
    <property type="molecule type" value="Genomic_DNA"/>
</dbReference>
<evidence type="ECO:0000313" key="2">
    <source>
        <dbReference type="EMBL" id="MDQ0226381.1"/>
    </source>
</evidence>
<dbReference type="SUPFAM" id="SSF141868">
    <property type="entry name" value="EAL domain-like"/>
    <property type="match status" value="1"/>
</dbReference>
<organism evidence="2 3">
    <name type="scientific">Metabacillus niabensis</name>
    <dbReference type="NCBI Taxonomy" id="324854"/>
    <lineage>
        <taxon>Bacteria</taxon>
        <taxon>Bacillati</taxon>
        <taxon>Bacillota</taxon>
        <taxon>Bacilli</taxon>
        <taxon>Bacillales</taxon>
        <taxon>Bacillaceae</taxon>
        <taxon>Metabacillus</taxon>
    </lineage>
</organism>
<dbReference type="PANTHER" id="PTHR33121">
    <property type="entry name" value="CYCLIC DI-GMP PHOSPHODIESTERASE PDEF"/>
    <property type="match status" value="1"/>
</dbReference>
<keyword evidence="3" id="KW-1185">Reference proteome</keyword>
<gene>
    <name evidence="2" type="ORF">J2S02_002726</name>
</gene>
<dbReference type="InterPro" id="IPR035919">
    <property type="entry name" value="EAL_sf"/>
</dbReference>
<proteinExistence type="predicted"/>
<accession>A0ABT9Z2A1</accession>
<dbReference type="Proteomes" id="UP001232245">
    <property type="component" value="Unassembled WGS sequence"/>
</dbReference>
<dbReference type="RefSeq" id="WP_307190739.1">
    <property type="nucleotide sequence ID" value="NZ_JAUSTZ010000005.1"/>
</dbReference>
<sequence length="218" mass="24979">MLKHFFWNHPKLGIIYPDKFIQLAEETGLIIQLGEWVVEHACLQNKKWQDSGLKSIKVSVNLSTQQFLKQNLVEFMKKVLDKTKLDPRYLVLEITESMAMDFDYSLNVLEQLKGIGVGISIDDFGTGYSSLSYLKKFPIDYLKIDKSFVRDINDDENDANIVKAIITLAHNLNLQVIAEGVETNEQLQFLKKNDCDHIQGYIFSKPLTSSQIEQGFLS</sequence>
<dbReference type="Gene3D" id="3.20.20.450">
    <property type="entry name" value="EAL domain"/>
    <property type="match status" value="1"/>
</dbReference>
<comment type="caution">
    <text evidence="2">The sequence shown here is derived from an EMBL/GenBank/DDBJ whole genome shotgun (WGS) entry which is preliminary data.</text>
</comment>
<dbReference type="Pfam" id="PF00563">
    <property type="entry name" value="EAL"/>
    <property type="match status" value="1"/>
</dbReference>
<name>A0ABT9Z2A1_9BACI</name>
<dbReference type="InterPro" id="IPR001633">
    <property type="entry name" value="EAL_dom"/>
</dbReference>
<feature type="domain" description="EAL" evidence="1">
    <location>
        <begin position="1"/>
        <end position="218"/>
    </location>
</feature>
<dbReference type="InterPro" id="IPR050706">
    <property type="entry name" value="Cyclic-di-GMP_PDE-like"/>
</dbReference>
<dbReference type="SMART" id="SM00052">
    <property type="entry name" value="EAL"/>
    <property type="match status" value="1"/>
</dbReference>
<reference evidence="2 3" key="1">
    <citation type="submission" date="2023-07" db="EMBL/GenBank/DDBJ databases">
        <title>Genomic Encyclopedia of Type Strains, Phase IV (KMG-IV): sequencing the most valuable type-strain genomes for metagenomic binning, comparative biology and taxonomic classification.</title>
        <authorList>
            <person name="Goeker M."/>
        </authorList>
    </citation>
    <scope>NUCLEOTIDE SEQUENCE [LARGE SCALE GENOMIC DNA]</scope>
    <source>
        <strain evidence="2 3">DSM 17723</strain>
    </source>
</reference>
<dbReference type="CDD" id="cd01948">
    <property type="entry name" value="EAL"/>
    <property type="match status" value="1"/>
</dbReference>
<evidence type="ECO:0000259" key="1">
    <source>
        <dbReference type="PROSITE" id="PS50883"/>
    </source>
</evidence>
<evidence type="ECO:0000313" key="3">
    <source>
        <dbReference type="Proteomes" id="UP001232245"/>
    </source>
</evidence>
<protein>
    <submittedName>
        <fullName evidence="2">EAL domain-containing protein (Putative c-di-GMP-specific phosphodiesterase class I)</fullName>
    </submittedName>
</protein>